<dbReference type="Pfam" id="PF14329">
    <property type="entry name" value="DUF4386"/>
    <property type="match status" value="1"/>
</dbReference>
<sequence length="238" mass="24729">MTTTDTVRTARGAGAAYLGLGITGMLGFLVLRPQLFTDSPAQTLANLADQQALAHTVVALEMGIVITQALAAIWFYRLLRDVRPVAGFAVATFGLMNAAAIMASGAFMITAVTIAGDPSLVEGADAAGTVSVLATLSESSWAMGTIFFGLWLIPMGWAAITTRRFPVVLGWLLVAGGVGYVLSGLLGNGVANAPTWLAEGLAYPATVAEFWMIGYLLIVGIRPRTVTAPTRTPVKAAA</sequence>
<feature type="transmembrane region" description="Helical" evidence="1">
    <location>
        <begin position="52"/>
        <end position="76"/>
    </location>
</feature>
<feature type="transmembrane region" description="Helical" evidence="1">
    <location>
        <begin position="167"/>
        <end position="189"/>
    </location>
</feature>
<keyword evidence="1" id="KW-0812">Transmembrane</keyword>
<keyword evidence="1" id="KW-1133">Transmembrane helix</keyword>
<gene>
    <name evidence="2" type="ORF">Dac01nite_23760</name>
</gene>
<dbReference type="AlphaFoldDB" id="A0A919Q3Y7"/>
<keyword evidence="1" id="KW-0472">Membrane</keyword>
<name>A0A919Q3Y7_9MICO</name>
<evidence type="ECO:0000256" key="1">
    <source>
        <dbReference type="SAM" id="Phobius"/>
    </source>
</evidence>
<feature type="transmembrane region" description="Helical" evidence="1">
    <location>
        <begin position="12"/>
        <end position="32"/>
    </location>
</feature>
<keyword evidence="3" id="KW-1185">Reference proteome</keyword>
<feature type="transmembrane region" description="Helical" evidence="1">
    <location>
        <begin position="201"/>
        <end position="221"/>
    </location>
</feature>
<protein>
    <recommendedName>
        <fullName evidence="4">DUF4386 domain-containing protein</fullName>
    </recommendedName>
</protein>
<dbReference type="RefSeq" id="WP_203657320.1">
    <property type="nucleotide sequence ID" value="NZ_BONR01000007.1"/>
</dbReference>
<proteinExistence type="predicted"/>
<accession>A0A919Q3Y7</accession>
<feature type="transmembrane region" description="Helical" evidence="1">
    <location>
        <begin position="88"/>
        <end position="115"/>
    </location>
</feature>
<comment type="caution">
    <text evidence="2">The sequence shown here is derived from an EMBL/GenBank/DDBJ whole genome shotgun (WGS) entry which is preliminary data.</text>
</comment>
<evidence type="ECO:0008006" key="4">
    <source>
        <dbReference type="Google" id="ProtNLM"/>
    </source>
</evidence>
<dbReference type="Proteomes" id="UP000652354">
    <property type="component" value="Unassembled WGS sequence"/>
</dbReference>
<evidence type="ECO:0000313" key="3">
    <source>
        <dbReference type="Proteomes" id="UP000652354"/>
    </source>
</evidence>
<dbReference type="InterPro" id="IPR025495">
    <property type="entry name" value="DUF4386"/>
</dbReference>
<feature type="transmembrane region" description="Helical" evidence="1">
    <location>
        <begin position="141"/>
        <end position="160"/>
    </location>
</feature>
<organism evidence="2 3">
    <name type="scientific">Demequina activiva</name>
    <dbReference type="NCBI Taxonomy" id="1582364"/>
    <lineage>
        <taxon>Bacteria</taxon>
        <taxon>Bacillati</taxon>
        <taxon>Actinomycetota</taxon>
        <taxon>Actinomycetes</taxon>
        <taxon>Micrococcales</taxon>
        <taxon>Demequinaceae</taxon>
        <taxon>Demequina</taxon>
    </lineage>
</organism>
<reference evidence="2" key="1">
    <citation type="submission" date="2021-01" db="EMBL/GenBank/DDBJ databases">
        <title>Whole genome shotgun sequence of Demequina activiva NBRC 110675.</title>
        <authorList>
            <person name="Komaki H."/>
            <person name="Tamura T."/>
        </authorList>
    </citation>
    <scope>NUCLEOTIDE SEQUENCE</scope>
    <source>
        <strain evidence="2">NBRC 110675</strain>
    </source>
</reference>
<evidence type="ECO:0000313" key="2">
    <source>
        <dbReference type="EMBL" id="GIG55624.1"/>
    </source>
</evidence>
<dbReference type="EMBL" id="BONR01000007">
    <property type="protein sequence ID" value="GIG55624.1"/>
    <property type="molecule type" value="Genomic_DNA"/>
</dbReference>